<dbReference type="AlphaFoldDB" id="A0A813LK53"/>
<evidence type="ECO:0000313" key="4">
    <source>
        <dbReference type="EMBL" id="CAE8731786.1"/>
    </source>
</evidence>
<keyword evidence="2" id="KW-0812">Transmembrane</keyword>
<dbReference type="EMBL" id="CAJNNW010036061">
    <property type="protein sequence ID" value="CAE8731786.1"/>
    <property type="molecule type" value="Genomic_DNA"/>
</dbReference>
<keyword evidence="2" id="KW-1133">Transmembrane helix</keyword>
<reference evidence="4" key="1">
    <citation type="submission" date="2021-02" db="EMBL/GenBank/DDBJ databases">
        <authorList>
            <person name="Dougan E. K."/>
            <person name="Rhodes N."/>
            <person name="Thang M."/>
            <person name="Chan C."/>
        </authorList>
    </citation>
    <scope>NUCLEOTIDE SEQUENCE</scope>
</reference>
<gene>
    <name evidence="3" type="ORF">PGLA2088_LOCUS42260</name>
    <name evidence="4" type="ORF">PGLA2088_LOCUS46147</name>
</gene>
<feature type="transmembrane region" description="Helical" evidence="2">
    <location>
        <begin position="185"/>
        <end position="208"/>
    </location>
</feature>
<feature type="non-terminal residue" evidence="4">
    <location>
        <position position="1"/>
    </location>
</feature>
<evidence type="ECO:0000313" key="5">
    <source>
        <dbReference type="Proteomes" id="UP000626109"/>
    </source>
</evidence>
<evidence type="ECO:0000256" key="2">
    <source>
        <dbReference type="SAM" id="Phobius"/>
    </source>
</evidence>
<protein>
    <submittedName>
        <fullName evidence="4">Uncharacterized protein</fullName>
    </submittedName>
</protein>
<sequence length="244" mass="26124">MALRIEASAGEQAKKNGPHPGSPRDKEPLLEQQATGSAGEGSAEDEESNAGGCCWSSPQQVRPAPAPAPSIDLKWPASSAEKTSQQQAADKDMEHESMLSYWKKSSGLHTVSQWCHNYAEHPAGWGALLLIHGVPEVTGRLRSKVENYALYAALFLSACTSAVVSPPAVIAECSGTLGCEVRKRIFFFSLTLAVISHVLCIFLAMSFVNALNEAARDSDVIRMFAHGQGFVATVKCQTAFFVGT</sequence>
<accession>A0A813LK53</accession>
<dbReference type="EMBL" id="CAJNNW010034214">
    <property type="protein sequence ID" value="CAE8721991.1"/>
    <property type="molecule type" value="Genomic_DNA"/>
</dbReference>
<comment type="caution">
    <text evidence="4">The sequence shown here is derived from an EMBL/GenBank/DDBJ whole genome shotgun (WGS) entry which is preliminary data.</text>
</comment>
<dbReference type="Proteomes" id="UP000626109">
    <property type="component" value="Unassembled WGS sequence"/>
</dbReference>
<feature type="transmembrane region" description="Helical" evidence="2">
    <location>
        <begin position="148"/>
        <end position="165"/>
    </location>
</feature>
<name>A0A813LK53_POLGL</name>
<keyword evidence="2" id="KW-0472">Membrane</keyword>
<proteinExistence type="predicted"/>
<evidence type="ECO:0000256" key="1">
    <source>
        <dbReference type="SAM" id="MobiDB-lite"/>
    </source>
</evidence>
<organism evidence="4 5">
    <name type="scientific">Polarella glacialis</name>
    <name type="common">Dinoflagellate</name>
    <dbReference type="NCBI Taxonomy" id="89957"/>
    <lineage>
        <taxon>Eukaryota</taxon>
        <taxon>Sar</taxon>
        <taxon>Alveolata</taxon>
        <taxon>Dinophyceae</taxon>
        <taxon>Suessiales</taxon>
        <taxon>Suessiaceae</taxon>
        <taxon>Polarella</taxon>
    </lineage>
</organism>
<evidence type="ECO:0000313" key="3">
    <source>
        <dbReference type="EMBL" id="CAE8721991.1"/>
    </source>
</evidence>
<feature type="region of interest" description="Disordered" evidence="1">
    <location>
        <begin position="1"/>
        <end position="94"/>
    </location>
</feature>